<dbReference type="STRING" id="580332.Slit_1958"/>
<organism evidence="1 2">
    <name type="scientific">Sideroxydans lithotrophicus (strain ES-1)</name>
    <dbReference type="NCBI Taxonomy" id="580332"/>
    <lineage>
        <taxon>Bacteria</taxon>
        <taxon>Pseudomonadati</taxon>
        <taxon>Pseudomonadota</taxon>
        <taxon>Betaproteobacteria</taxon>
        <taxon>Nitrosomonadales</taxon>
        <taxon>Gallionellaceae</taxon>
        <taxon>Sideroxydans</taxon>
    </lineage>
</organism>
<dbReference type="RefSeq" id="WP_013030085.1">
    <property type="nucleotide sequence ID" value="NC_013959.1"/>
</dbReference>
<protein>
    <recommendedName>
        <fullName evidence="3">ASCH domain-containing protein</fullName>
    </recommendedName>
</protein>
<dbReference type="HOGENOM" id="CLU_2071540_0_0_4"/>
<dbReference type="OrthoDB" id="8547326at2"/>
<dbReference type="EMBL" id="CP001965">
    <property type="protein sequence ID" value="ADE12187.1"/>
    <property type="molecule type" value="Genomic_DNA"/>
</dbReference>
<evidence type="ECO:0008006" key="3">
    <source>
        <dbReference type="Google" id="ProtNLM"/>
    </source>
</evidence>
<accession>D5CTA1</accession>
<dbReference type="AlphaFoldDB" id="D5CTA1"/>
<proteinExistence type="predicted"/>
<reference evidence="1 2" key="1">
    <citation type="submission" date="2010-03" db="EMBL/GenBank/DDBJ databases">
        <title>Complete sequence of Sideroxydans lithotrophicus ES-1.</title>
        <authorList>
            <consortium name="US DOE Joint Genome Institute"/>
            <person name="Lucas S."/>
            <person name="Copeland A."/>
            <person name="Lapidus A."/>
            <person name="Cheng J.-F."/>
            <person name="Bruce D."/>
            <person name="Goodwin L."/>
            <person name="Pitluck S."/>
            <person name="Munk A.C."/>
            <person name="Detter J.C."/>
            <person name="Han C."/>
            <person name="Tapia R."/>
            <person name="Larimer F."/>
            <person name="Land M."/>
            <person name="Hauser L."/>
            <person name="Kyrpides N."/>
            <person name="Ivanova N."/>
            <person name="Emerson D."/>
            <person name="Woyke T."/>
        </authorList>
    </citation>
    <scope>NUCLEOTIDE SEQUENCE [LARGE SCALE GENOMIC DNA]</scope>
    <source>
        <strain evidence="1 2">ES-1</strain>
    </source>
</reference>
<dbReference type="eggNOG" id="ENOG50332DT">
    <property type="taxonomic scope" value="Bacteria"/>
</dbReference>
<sequence>MSALDIPEIVRAQMMNPLFIPLKTEYFDSFADGSKREELRVYGPRWNEKTCPVGRKVTLSKGYGKRHRMAGIVTKFKRQHGETFGSTYQAAILECYGTLDIWIACIQVKLEKQGNING</sequence>
<dbReference type="Proteomes" id="UP000001625">
    <property type="component" value="Chromosome"/>
</dbReference>
<evidence type="ECO:0000313" key="2">
    <source>
        <dbReference type="Proteomes" id="UP000001625"/>
    </source>
</evidence>
<gene>
    <name evidence="1" type="ordered locus">Slit_1958</name>
</gene>
<name>D5CTA1_SIDLE</name>
<dbReference type="KEGG" id="slt:Slit_1958"/>
<evidence type="ECO:0000313" key="1">
    <source>
        <dbReference type="EMBL" id="ADE12187.1"/>
    </source>
</evidence>
<keyword evidence="2" id="KW-1185">Reference proteome</keyword>